<dbReference type="Proteomes" id="UP001056693">
    <property type="component" value="Unassembled WGS sequence"/>
</dbReference>
<dbReference type="EMBL" id="SNUZ01000013">
    <property type="protein sequence ID" value="MCL3788305.1"/>
    <property type="molecule type" value="Genomic_DNA"/>
</dbReference>
<keyword evidence="1" id="KW-0436">Ligase</keyword>
<accession>A0ABT0NJ66</accession>
<sequence length="101" mass="10881">MSKLADMAMVIQELRDAAAAIDDAANWLSQQFSSAVPTEPEPKPAPTLEQVRAVLAEKSRAGHTAAIRELLQKYGAAKLSLVDPQYYEALLRDAEGLADAT</sequence>
<evidence type="ECO:0000313" key="2">
    <source>
        <dbReference type="Proteomes" id="UP001056693"/>
    </source>
</evidence>
<dbReference type="GO" id="GO:0016874">
    <property type="term" value="F:ligase activity"/>
    <property type="evidence" value="ECO:0007669"/>
    <property type="project" value="UniProtKB-KW"/>
</dbReference>
<evidence type="ECO:0000313" key="1">
    <source>
        <dbReference type="EMBL" id="MCL3788305.1"/>
    </source>
</evidence>
<comment type="caution">
    <text evidence="1">The sequence shown here is derived from an EMBL/GenBank/DDBJ whole genome shotgun (WGS) entry which is preliminary data.</text>
</comment>
<reference evidence="1 2" key="1">
    <citation type="submission" date="2019-03" db="EMBL/GenBank/DDBJ databases">
        <authorList>
            <person name="Molinero N."/>
            <person name="Sanchez B."/>
            <person name="Walker A."/>
            <person name="Duncan S."/>
            <person name="Delgado S."/>
            <person name="Margolles A."/>
        </authorList>
    </citation>
    <scope>NUCLEOTIDE SEQUENCE [LARGE SCALE GENOMIC DNA]</scope>
    <source>
        <strain evidence="1 2">IPLA60002</strain>
    </source>
</reference>
<name>A0ABT0NJ66_9FIRM</name>
<protein>
    <submittedName>
        <fullName evidence="1">DNA ligase</fullName>
    </submittedName>
</protein>
<proteinExistence type="predicted"/>
<organism evidence="1 2">
    <name type="scientific">Ruminococcus bromii</name>
    <dbReference type="NCBI Taxonomy" id="40518"/>
    <lineage>
        <taxon>Bacteria</taxon>
        <taxon>Bacillati</taxon>
        <taxon>Bacillota</taxon>
        <taxon>Clostridia</taxon>
        <taxon>Eubacteriales</taxon>
        <taxon>Oscillospiraceae</taxon>
        <taxon>Ruminococcus</taxon>
    </lineage>
</organism>
<gene>
    <name evidence="1" type="ORF">E2N93_09890</name>
</gene>
<keyword evidence="2" id="KW-1185">Reference proteome</keyword>
<dbReference type="RefSeq" id="WP_249377186.1">
    <property type="nucleotide sequence ID" value="NZ_SNUZ01000013.1"/>
</dbReference>